<proteinExistence type="predicted"/>
<accession>A0A917U0J6</accession>
<evidence type="ECO:0000256" key="5">
    <source>
        <dbReference type="PROSITE-ProRule" id="PRU00169"/>
    </source>
</evidence>
<dbReference type="InterPro" id="IPR039420">
    <property type="entry name" value="WalR-like"/>
</dbReference>
<dbReference type="GO" id="GO:0006355">
    <property type="term" value="P:regulation of DNA-templated transcription"/>
    <property type="evidence" value="ECO:0007669"/>
    <property type="project" value="InterPro"/>
</dbReference>
<evidence type="ECO:0000256" key="4">
    <source>
        <dbReference type="ARBA" id="ARBA00023163"/>
    </source>
</evidence>
<dbReference type="CDD" id="cd17535">
    <property type="entry name" value="REC_NarL-like"/>
    <property type="match status" value="1"/>
</dbReference>
<dbReference type="PANTHER" id="PTHR43214">
    <property type="entry name" value="TWO-COMPONENT RESPONSE REGULATOR"/>
    <property type="match status" value="1"/>
</dbReference>
<dbReference type="SMART" id="SM00421">
    <property type="entry name" value="HTH_LUXR"/>
    <property type="match status" value="1"/>
</dbReference>
<protein>
    <submittedName>
        <fullName evidence="8">DNA-binding response regulator</fullName>
    </submittedName>
</protein>
<dbReference type="InterPro" id="IPR000792">
    <property type="entry name" value="Tscrpt_reg_LuxR_C"/>
</dbReference>
<dbReference type="PROSITE" id="PS50110">
    <property type="entry name" value="RESPONSE_REGULATORY"/>
    <property type="match status" value="1"/>
</dbReference>
<dbReference type="InterPro" id="IPR058245">
    <property type="entry name" value="NreC/VraR/RcsB-like_REC"/>
</dbReference>
<name>A0A917U0J6_9ACTN</name>
<dbReference type="Gene3D" id="3.40.50.2300">
    <property type="match status" value="1"/>
</dbReference>
<evidence type="ECO:0000313" key="8">
    <source>
        <dbReference type="EMBL" id="GGM48353.1"/>
    </source>
</evidence>
<dbReference type="CDD" id="cd06170">
    <property type="entry name" value="LuxR_C_like"/>
    <property type="match status" value="1"/>
</dbReference>
<dbReference type="GO" id="GO:0003677">
    <property type="term" value="F:DNA binding"/>
    <property type="evidence" value="ECO:0007669"/>
    <property type="project" value="UniProtKB-KW"/>
</dbReference>
<keyword evidence="9" id="KW-1185">Reference proteome</keyword>
<evidence type="ECO:0000256" key="2">
    <source>
        <dbReference type="ARBA" id="ARBA00023015"/>
    </source>
</evidence>
<keyword evidence="1 5" id="KW-0597">Phosphoprotein</keyword>
<dbReference type="AlphaFoldDB" id="A0A917U0J6"/>
<dbReference type="RefSeq" id="WP_190253066.1">
    <property type="nucleotide sequence ID" value="NZ_BMPI01000030.1"/>
</dbReference>
<dbReference type="PROSITE" id="PS00622">
    <property type="entry name" value="HTH_LUXR_1"/>
    <property type="match status" value="1"/>
</dbReference>
<keyword evidence="3 8" id="KW-0238">DNA-binding</keyword>
<dbReference type="PANTHER" id="PTHR43214:SF24">
    <property type="entry name" value="TRANSCRIPTIONAL REGULATORY PROTEIN NARL-RELATED"/>
    <property type="match status" value="1"/>
</dbReference>
<evidence type="ECO:0000259" key="6">
    <source>
        <dbReference type="PROSITE" id="PS50043"/>
    </source>
</evidence>
<reference evidence="8" key="2">
    <citation type="submission" date="2020-09" db="EMBL/GenBank/DDBJ databases">
        <authorList>
            <person name="Sun Q."/>
            <person name="Ohkuma M."/>
        </authorList>
    </citation>
    <scope>NUCLEOTIDE SEQUENCE</scope>
    <source>
        <strain evidence="8">JCM 19831</strain>
    </source>
</reference>
<dbReference type="InterPro" id="IPR001789">
    <property type="entry name" value="Sig_transdc_resp-reg_receiver"/>
</dbReference>
<keyword evidence="4" id="KW-0804">Transcription</keyword>
<dbReference type="EMBL" id="BMPI01000030">
    <property type="protein sequence ID" value="GGM48353.1"/>
    <property type="molecule type" value="Genomic_DNA"/>
</dbReference>
<gene>
    <name evidence="8" type="ORF">GCM10007977_057400</name>
</gene>
<dbReference type="GO" id="GO:0000160">
    <property type="term" value="P:phosphorelay signal transduction system"/>
    <property type="evidence" value="ECO:0007669"/>
    <property type="project" value="InterPro"/>
</dbReference>
<feature type="modified residue" description="4-aspartylphosphate" evidence="5">
    <location>
        <position position="53"/>
    </location>
</feature>
<evidence type="ECO:0000256" key="3">
    <source>
        <dbReference type="ARBA" id="ARBA00023125"/>
    </source>
</evidence>
<comment type="caution">
    <text evidence="8">The sequence shown here is derived from an EMBL/GenBank/DDBJ whole genome shotgun (WGS) entry which is preliminary data.</text>
</comment>
<dbReference type="SUPFAM" id="SSF52172">
    <property type="entry name" value="CheY-like"/>
    <property type="match status" value="1"/>
</dbReference>
<reference evidence="8" key="1">
    <citation type="journal article" date="2014" name="Int. J. Syst. Evol. Microbiol.">
        <title>Complete genome sequence of Corynebacterium casei LMG S-19264T (=DSM 44701T), isolated from a smear-ripened cheese.</title>
        <authorList>
            <consortium name="US DOE Joint Genome Institute (JGI-PGF)"/>
            <person name="Walter F."/>
            <person name="Albersmeier A."/>
            <person name="Kalinowski J."/>
            <person name="Ruckert C."/>
        </authorList>
    </citation>
    <scope>NUCLEOTIDE SEQUENCE</scope>
    <source>
        <strain evidence="8">JCM 19831</strain>
    </source>
</reference>
<feature type="domain" description="HTH luxR-type" evidence="6">
    <location>
        <begin position="145"/>
        <end position="210"/>
    </location>
</feature>
<dbReference type="Pfam" id="PF00072">
    <property type="entry name" value="Response_reg"/>
    <property type="match status" value="1"/>
</dbReference>
<evidence type="ECO:0000313" key="9">
    <source>
        <dbReference type="Proteomes" id="UP000642070"/>
    </source>
</evidence>
<feature type="domain" description="Response regulatory" evidence="7">
    <location>
        <begin position="3"/>
        <end position="118"/>
    </location>
</feature>
<dbReference type="InterPro" id="IPR011006">
    <property type="entry name" value="CheY-like_superfamily"/>
</dbReference>
<evidence type="ECO:0000259" key="7">
    <source>
        <dbReference type="PROSITE" id="PS50110"/>
    </source>
</evidence>
<organism evidence="8 9">
    <name type="scientific">Dactylosporangium sucinum</name>
    <dbReference type="NCBI Taxonomy" id="1424081"/>
    <lineage>
        <taxon>Bacteria</taxon>
        <taxon>Bacillati</taxon>
        <taxon>Actinomycetota</taxon>
        <taxon>Actinomycetes</taxon>
        <taxon>Micromonosporales</taxon>
        <taxon>Micromonosporaceae</taxon>
        <taxon>Dactylosporangium</taxon>
    </lineage>
</organism>
<dbReference type="PROSITE" id="PS50043">
    <property type="entry name" value="HTH_LUXR_2"/>
    <property type="match status" value="1"/>
</dbReference>
<sequence>MTSVLIADDQDVVRSGLRLILEVAGLDVAGEAEDGAEAAALAERLRPDVALMDVRMPGTDGIAATRRIVEAGLDTRVLILTTFDLDEHVFAALQAGASGFLLKDVGRRQLVEAVHTVAAGEALFAPSVLRRLVDHYVTRPAAAPPATGLDDLTAREREILQLIGRGLSNTDIAADLVISMATVKTHIRHLLQKLALRDRAQAVVLAYESGLVVPGSPPPRP</sequence>
<dbReference type="PRINTS" id="PR00038">
    <property type="entry name" value="HTHLUXR"/>
</dbReference>
<dbReference type="Pfam" id="PF00196">
    <property type="entry name" value="GerE"/>
    <property type="match status" value="1"/>
</dbReference>
<dbReference type="SMART" id="SM00448">
    <property type="entry name" value="REC"/>
    <property type="match status" value="1"/>
</dbReference>
<dbReference type="Proteomes" id="UP000642070">
    <property type="component" value="Unassembled WGS sequence"/>
</dbReference>
<evidence type="ECO:0000256" key="1">
    <source>
        <dbReference type="ARBA" id="ARBA00022553"/>
    </source>
</evidence>
<keyword evidence="2" id="KW-0805">Transcription regulation</keyword>